<protein>
    <submittedName>
        <fullName evidence="3">VanZ family protein</fullName>
    </submittedName>
</protein>
<evidence type="ECO:0000256" key="1">
    <source>
        <dbReference type="SAM" id="Phobius"/>
    </source>
</evidence>
<keyword evidence="1" id="KW-0472">Membrane</keyword>
<keyword evidence="4" id="KW-1185">Reference proteome</keyword>
<comment type="caution">
    <text evidence="3">The sequence shown here is derived from an EMBL/GenBank/DDBJ whole genome shotgun (WGS) entry which is preliminary data.</text>
</comment>
<dbReference type="Proteomes" id="UP000272481">
    <property type="component" value="Unassembled WGS sequence"/>
</dbReference>
<sequence>MSASPVFSPSFPFLVPYSDFLLACPPASRVNRKYSGRGGAAMEQLWKAFDGVIPLLLFTAAVAAVIVAVLHFRNPGVSRKLIFRNVLFALSIMAVLFITLYPEDIGPAGEQNVHLIPFRSMAEMIANAEGPGVLLRNIGLNILLFVPFGFLFGARRTIRRRVILKATLSGLLLSVGVEAVQYFLDRTTDVDDVILNTLGAMIGCVGWKMAEHRN</sequence>
<dbReference type="PANTHER" id="PTHR36834">
    <property type="entry name" value="MEMBRANE PROTEIN-RELATED"/>
    <property type="match status" value="1"/>
</dbReference>
<feature type="transmembrane region" description="Helical" evidence="1">
    <location>
        <begin position="190"/>
        <end position="210"/>
    </location>
</feature>
<accession>A0ABX9ZCV8</accession>
<keyword evidence="1" id="KW-1133">Transmembrane helix</keyword>
<evidence type="ECO:0000313" key="4">
    <source>
        <dbReference type="Proteomes" id="UP000272481"/>
    </source>
</evidence>
<feature type="transmembrane region" description="Helical" evidence="1">
    <location>
        <begin position="166"/>
        <end position="184"/>
    </location>
</feature>
<dbReference type="InterPro" id="IPR006976">
    <property type="entry name" value="VanZ-like"/>
</dbReference>
<gene>
    <name evidence="3" type="ORF">EJA12_08120</name>
</gene>
<evidence type="ECO:0000259" key="2">
    <source>
        <dbReference type="Pfam" id="PF04892"/>
    </source>
</evidence>
<feature type="transmembrane region" description="Helical" evidence="1">
    <location>
        <begin position="82"/>
        <end position="101"/>
    </location>
</feature>
<name>A0ABX9ZCV8_9BACL</name>
<dbReference type="InterPro" id="IPR053150">
    <property type="entry name" value="Teicoplanin_resist-assoc"/>
</dbReference>
<dbReference type="PANTHER" id="PTHR36834:SF1">
    <property type="entry name" value="INTEGRAL MEMBRANE PROTEIN"/>
    <property type="match status" value="1"/>
</dbReference>
<feature type="transmembrane region" description="Helical" evidence="1">
    <location>
        <begin position="134"/>
        <end position="154"/>
    </location>
</feature>
<feature type="transmembrane region" description="Helical" evidence="1">
    <location>
        <begin position="52"/>
        <end position="70"/>
    </location>
</feature>
<reference evidence="3 4" key="1">
    <citation type="submission" date="2018-12" db="EMBL/GenBank/DDBJ databases">
        <title>Comparitive functional genomics of dry heat resistant strains isolated from the viking spacecraft.</title>
        <authorList>
            <person name="Seuylemezian A."/>
            <person name="Vaishampayan P."/>
        </authorList>
    </citation>
    <scope>NUCLEOTIDE SEQUENCE [LARGE SCALE GENOMIC DNA]</scope>
    <source>
        <strain evidence="3 4">M6-11</strain>
    </source>
</reference>
<dbReference type="EMBL" id="RWGW01000011">
    <property type="protein sequence ID" value="RSK31941.1"/>
    <property type="molecule type" value="Genomic_DNA"/>
</dbReference>
<proteinExistence type="predicted"/>
<organism evidence="3 4">
    <name type="scientific">Bhargavaea beijingensis</name>
    <dbReference type="NCBI Taxonomy" id="426756"/>
    <lineage>
        <taxon>Bacteria</taxon>
        <taxon>Bacillati</taxon>
        <taxon>Bacillota</taxon>
        <taxon>Bacilli</taxon>
        <taxon>Bacillales</taxon>
        <taxon>Caryophanaceae</taxon>
        <taxon>Bhargavaea</taxon>
    </lineage>
</organism>
<evidence type="ECO:0000313" key="3">
    <source>
        <dbReference type="EMBL" id="RSK31941.1"/>
    </source>
</evidence>
<dbReference type="Pfam" id="PF04892">
    <property type="entry name" value="VanZ"/>
    <property type="match status" value="1"/>
</dbReference>
<keyword evidence="1" id="KW-0812">Transmembrane</keyword>
<feature type="domain" description="VanZ-like" evidence="2">
    <location>
        <begin position="88"/>
        <end position="209"/>
    </location>
</feature>